<evidence type="ECO:0000313" key="2">
    <source>
        <dbReference type="Proteomes" id="UP000823775"/>
    </source>
</evidence>
<protein>
    <recommendedName>
        <fullName evidence="3">Secreted protein</fullName>
    </recommendedName>
</protein>
<organism evidence="1 2">
    <name type="scientific">Datura stramonium</name>
    <name type="common">Jimsonweed</name>
    <name type="synonym">Common thornapple</name>
    <dbReference type="NCBI Taxonomy" id="4076"/>
    <lineage>
        <taxon>Eukaryota</taxon>
        <taxon>Viridiplantae</taxon>
        <taxon>Streptophyta</taxon>
        <taxon>Embryophyta</taxon>
        <taxon>Tracheophyta</taxon>
        <taxon>Spermatophyta</taxon>
        <taxon>Magnoliopsida</taxon>
        <taxon>eudicotyledons</taxon>
        <taxon>Gunneridae</taxon>
        <taxon>Pentapetalae</taxon>
        <taxon>asterids</taxon>
        <taxon>lamiids</taxon>
        <taxon>Solanales</taxon>
        <taxon>Solanaceae</taxon>
        <taxon>Solanoideae</taxon>
        <taxon>Datureae</taxon>
        <taxon>Datura</taxon>
    </lineage>
</organism>
<evidence type="ECO:0000313" key="1">
    <source>
        <dbReference type="EMBL" id="MCD7457791.1"/>
    </source>
</evidence>
<name>A0ABS8SG25_DATST</name>
<reference evidence="1 2" key="1">
    <citation type="journal article" date="2021" name="BMC Genomics">
        <title>Datura genome reveals duplications of psychoactive alkaloid biosynthetic genes and high mutation rate following tissue culture.</title>
        <authorList>
            <person name="Rajewski A."/>
            <person name="Carter-House D."/>
            <person name="Stajich J."/>
            <person name="Litt A."/>
        </authorList>
    </citation>
    <scope>NUCLEOTIDE SEQUENCE [LARGE SCALE GENOMIC DNA]</scope>
    <source>
        <strain evidence="1">AR-01</strain>
    </source>
</reference>
<dbReference type="EMBL" id="JACEIK010000478">
    <property type="protein sequence ID" value="MCD7457791.1"/>
    <property type="molecule type" value="Genomic_DNA"/>
</dbReference>
<sequence>MYNITSVITRVFCLFLSAKEAVRSVVSLLLFASASGASFARRIASAYCASINSSSRGRLSRATRIGFCEIWPPDTALLRCSLYKGLGVARHLVHWHALHIMQAVALPLPRIVDLLQSCLSQIRFCNTFF</sequence>
<accession>A0ABS8SG25</accession>
<evidence type="ECO:0008006" key="3">
    <source>
        <dbReference type="Google" id="ProtNLM"/>
    </source>
</evidence>
<comment type="caution">
    <text evidence="1">The sequence shown here is derived from an EMBL/GenBank/DDBJ whole genome shotgun (WGS) entry which is preliminary data.</text>
</comment>
<dbReference type="Proteomes" id="UP000823775">
    <property type="component" value="Unassembled WGS sequence"/>
</dbReference>
<proteinExistence type="predicted"/>
<keyword evidence="2" id="KW-1185">Reference proteome</keyword>
<gene>
    <name evidence="1" type="ORF">HAX54_036185</name>
</gene>